<reference evidence="8 9" key="1">
    <citation type="submission" date="2024-11" db="EMBL/GenBank/DDBJ databases">
        <title>Adaptive evolution of stress response genes in parasites aligns with host niche diversity.</title>
        <authorList>
            <person name="Hahn C."/>
            <person name="Resl P."/>
        </authorList>
    </citation>
    <scope>NUCLEOTIDE SEQUENCE [LARGE SCALE GENOMIC DNA]</scope>
    <source>
        <strain evidence="8">EGGRZ-B1_66</strain>
        <tissue evidence="8">Body</tissue>
    </source>
</reference>
<feature type="compositionally biased region" description="Low complexity" evidence="6">
    <location>
        <begin position="230"/>
        <end position="242"/>
    </location>
</feature>
<feature type="compositionally biased region" description="Acidic residues" evidence="6">
    <location>
        <begin position="12"/>
        <end position="21"/>
    </location>
</feature>
<comment type="caution">
    <text evidence="8">The sequence shown here is derived from an EMBL/GenBank/DDBJ whole genome shotgun (WGS) entry which is preliminary data.</text>
</comment>
<keyword evidence="4" id="KW-0539">Nucleus</keyword>
<accession>A0ABD2QEN2</accession>
<dbReference type="PROSITE" id="PS51360">
    <property type="entry name" value="PLUS3"/>
    <property type="match status" value="1"/>
</dbReference>
<dbReference type="SUPFAM" id="SSF159042">
    <property type="entry name" value="Plus3-like"/>
    <property type="match status" value="1"/>
</dbReference>
<keyword evidence="2" id="KW-0805">Transcription regulation</keyword>
<dbReference type="PANTHER" id="PTHR13115:SF8">
    <property type="entry name" value="RNA POLYMERASE-ASSOCIATED PROTEIN RTF1 HOMOLOG"/>
    <property type="match status" value="1"/>
</dbReference>
<feature type="compositionally biased region" description="Acidic residues" evidence="6">
    <location>
        <begin position="49"/>
        <end position="66"/>
    </location>
</feature>
<evidence type="ECO:0000313" key="9">
    <source>
        <dbReference type="Proteomes" id="UP001626550"/>
    </source>
</evidence>
<feature type="coiled-coil region" evidence="5">
    <location>
        <begin position="440"/>
        <end position="500"/>
    </location>
</feature>
<keyword evidence="5" id="KW-0175">Coiled coil</keyword>
<evidence type="ECO:0000256" key="1">
    <source>
        <dbReference type="ARBA" id="ARBA00004123"/>
    </source>
</evidence>
<evidence type="ECO:0000313" key="8">
    <source>
        <dbReference type="EMBL" id="KAL3318010.1"/>
    </source>
</evidence>
<organism evidence="8 9">
    <name type="scientific">Cichlidogyrus casuarinus</name>
    <dbReference type="NCBI Taxonomy" id="1844966"/>
    <lineage>
        <taxon>Eukaryota</taxon>
        <taxon>Metazoa</taxon>
        <taxon>Spiralia</taxon>
        <taxon>Lophotrochozoa</taxon>
        <taxon>Platyhelminthes</taxon>
        <taxon>Monogenea</taxon>
        <taxon>Monopisthocotylea</taxon>
        <taxon>Dactylogyridea</taxon>
        <taxon>Ancyrocephalidae</taxon>
        <taxon>Cichlidogyrus</taxon>
    </lineage>
</organism>
<evidence type="ECO:0000256" key="3">
    <source>
        <dbReference type="ARBA" id="ARBA00023163"/>
    </source>
</evidence>
<feature type="compositionally biased region" description="Basic and acidic residues" evidence="6">
    <location>
        <begin position="517"/>
        <end position="529"/>
    </location>
</feature>
<feature type="region of interest" description="Disordered" evidence="6">
    <location>
        <begin position="517"/>
        <end position="547"/>
    </location>
</feature>
<evidence type="ECO:0000256" key="5">
    <source>
        <dbReference type="SAM" id="Coils"/>
    </source>
</evidence>
<evidence type="ECO:0000256" key="4">
    <source>
        <dbReference type="ARBA" id="ARBA00023242"/>
    </source>
</evidence>
<keyword evidence="3" id="KW-0804">Transcription</keyword>
<feature type="compositionally biased region" description="Polar residues" evidence="6">
    <location>
        <begin position="210"/>
        <end position="222"/>
    </location>
</feature>
<dbReference type="InterPro" id="IPR004343">
    <property type="entry name" value="Plus-3_dom"/>
</dbReference>
<name>A0ABD2QEN2_9PLAT</name>
<proteinExistence type="predicted"/>
<dbReference type="Gene3D" id="3.90.70.200">
    <property type="entry name" value="Plus-3 domain"/>
    <property type="match status" value="1"/>
</dbReference>
<evidence type="ECO:0000259" key="7">
    <source>
        <dbReference type="PROSITE" id="PS51360"/>
    </source>
</evidence>
<dbReference type="AlphaFoldDB" id="A0ABD2QEN2"/>
<dbReference type="InterPro" id="IPR036128">
    <property type="entry name" value="Plus3-like_sf"/>
</dbReference>
<comment type="subcellular location">
    <subcellularLocation>
        <location evidence="1">Nucleus</location>
    </subcellularLocation>
</comment>
<gene>
    <name evidence="8" type="primary">RTF1</name>
    <name evidence="8" type="ORF">Ciccas_003330</name>
</gene>
<dbReference type="GO" id="GO:0005634">
    <property type="term" value="C:nucleus"/>
    <property type="evidence" value="ECO:0007669"/>
    <property type="project" value="UniProtKB-SubCell"/>
</dbReference>
<feature type="compositionally biased region" description="Basic and acidic residues" evidence="6">
    <location>
        <begin position="186"/>
        <end position="197"/>
    </location>
</feature>
<feature type="domain" description="Plus3" evidence="7">
    <location>
        <begin position="260"/>
        <end position="391"/>
    </location>
</feature>
<feature type="compositionally biased region" description="Basic and acidic residues" evidence="6">
    <location>
        <begin position="154"/>
        <end position="176"/>
    </location>
</feature>
<evidence type="ECO:0000256" key="6">
    <source>
        <dbReference type="SAM" id="MobiDB-lite"/>
    </source>
</evidence>
<evidence type="ECO:0000256" key="2">
    <source>
        <dbReference type="ARBA" id="ARBA00023015"/>
    </source>
</evidence>
<sequence>MSLSRAKVFSSDTEDSSNDDEWNAKASSKKQKKIKKSRTDVRKSKPQEDGEISSDGLEDEDDDGLDDNLIGGEEDKARLEKMTEREREEELYRRAERRDAMLARRAVKKRLKEKKRENQKAQISSKSPKKSRFSRVFSSDSDVDNQLFDNSQKLPDRKFTMTKQKEERNNKLKELMQQRNRQQQRRLHESSESEGEKKKQKKHRSDVRQVYSSSESDASGNEVTKKKAADLSSLSRSSSSASSDEDSARGRSRSPVEELVTNVQQLSKIRLSRFKLENWIHMPFFNTLVTGCFVKIHIGINQGVPVYRCAEIADVVEGHKVYDLGNTRTNKCLILKASKQCSSFRIAFVSNQDFTQSEFDKWMRKTTDDGMKTPSLSFVERKWKEIEKMKSAAITDDKVVDQIIQSKKRFMKGPTNYAMRKAELIKVRGVAELDSDMATIRKIDEELADIDNQVESIERRRTTGFRSIMNINQRNRLESVKQAEDALKREAEEAANAKEDDPYTRIQSRPVIWTKRNFESFKNKNKDQNENGPGGNEPGNEDKIQSPKKTAMNSVKLTKAPASLHDIHDFDIDITVDFDAPLKEDSKTAAILLESNSGRSVSKPNNTNEPTSRKFMNLEEYKKTRGLI</sequence>
<keyword evidence="9" id="KW-1185">Reference proteome</keyword>
<dbReference type="EMBL" id="JBJKFK010000299">
    <property type="protein sequence ID" value="KAL3318010.1"/>
    <property type="molecule type" value="Genomic_DNA"/>
</dbReference>
<protein>
    <submittedName>
        <fullName evidence="8">RNA polymerase-associated protein rtf1</fullName>
    </submittedName>
</protein>
<dbReference type="Proteomes" id="UP001626550">
    <property type="component" value="Unassembled WGS sequence"/>
</dbReference>
<feature type="compositionally biased region" description="Basic and acidic residues" evidence="6">
    <location>
        <begin position="73"/>
        <end position="102"/>
    </location>
</feature>
<feature type="region of interest" description="Disordered" evidence="6">
    <location>
        <begin position="1"/>
        <end position="257"/>
    </location>
</feature>
<feature type="compositionally biased region" description="Basic and acidic residues" evidence="6">
    <location>
        <begin position="37"/>
        <end position="48"/>
    </location>
</feature>
<dbReference type="PANTHER" id="PTHR13115">
    <property type="entry name" value="RNA POLYMERASE-ASSOCIATED PROTEIN RTF1 HOMOLOG"/>
    <property type="match status" value="1"/>
</dbReference>
<dbReference type="SMART" id="SM00719">
    <property type="entry name" value="Plus3"/>
    <property type="match status" value="1"/>
</dbReference>
<feature type="compositionally biased region" description="Basic residues" evidence="6">
    <location>
        <begin position="27"/>
        <end position="36"/>
    </location>
</feature>
<dbReference type="Pfam" id="PF03126">
    <property type="entry name" value="Plus-3"/>
    <property type="match status" value="1"/>
</dbReference>